<dbReference type="EMBL" id="LAZP02000696">
    <property type="protein sequence ID" value="PFH55984.1"/>
    <property type="molecule type" value="Genomic_DNA"/>
</dbReference>
<feature type="region of interest" description="Disordered" evidence="1">
    <location>
        <begin position="708"/>
        <end position="749"/>
    </location>
</feature>
<dbReference type="SMART" id="SM00546">
    <property type="entry name" value="CUE"/>
    <property type="match status" value="1"/>
</dbReference>
<dbReference type="PANTHER" id="PTHR23101:SF25">
    <property type="entry name" value="GTPASE-ACTIVATING PROTEIN AND VPS9 DOMAIN-CONTAINING PROTEIN 1"/>
    <property type="match status" value="1"/>
</dbReference>
<reference evidence="4 5" key="1">
    <citation type="journal article" date="2015" name="BMC Genomics">
        <title>Gene expression during zombie ant biting behavior reflects the complexity underlying fungal parasitic behavioral manipulation.</title>
        <authorList>
            <person name="de Bekker C."/>
            <person name="Ohm R.A."/>
            <person name="Loreto R.G."/>
            <person name="Sebastian A."/>
            <person name="Albert I."/>
            <person name="Merrow M."/>
            <person name="Brachmann A."/>
            <person name="Hughes D.P."/>
        </authorList>
    </citation>
    <scope>NUCLEOTIDE SEQUENCE [LARGE SCALE GENOMIC DNA]</scope>
    <source>
        <strain evidence="4 5">SC16a</strain>
    </source>
</reference>
<accession>A0A2A9P485</accession>
<evidence type="ECO:0000256" key="1">
    <source>
        <dbReference type="SAM" id="MobiDB-lite"/>
    </source>
</evidence>
<proteinExistence type="predicted"/>
<feature type="region of interest" description="Disordered" evidence="1">
    <location>
        <begin position="203"/>
        <end position="413"/>
    </location>
</feature>
<dbReference type="InterPro" id="IPR037191">
    <property type="entry name" value="VPS9_dom_sf"/>
</dbReference>
<dbReference type="GO" id="GO:0005829">
    <property type="term" value="C:cytosol"/>
    <property type="evidence" value="ECO:0007669"/>
    <property type="project" value="TreeGrafter"/>
</dbReference>
<dbReference type="InterPro" id="IPR041545">
    <property type="entry name" value="DUF5601"/>
</dbReference>
<dbReference type="STRING" id="268505.A0A2A9P485"/>
<dbReference type="Gene3D" id="1.10.8.10">
    <property type="entry name" value="DNA helicase RuvA subunit, C-terminal domain"/>
    <property type="match status" value="1"/>
</dbReference>
<evidence type="ECO:0000259" key="3">
    <source>
        <dbReference type="PROSITE" id="PS51205"/>
    </source>
</evidence>
<dbReference type="InterPro" id="IPR045046">
    <property type="entry name" value="Vps9-like"/>
</dbReference>
<name>A0A2A9P485_OPHUN</name>
<dbReference type="PROSITE" id="PS51140">
    <property type="entry name" value="CUE"/>
    <property type="match status" value="1"/>
</dbReference>
<dbReference type="PROSITE" id="PS51205">
    <property type="entry name" value="VPS9"/>
    <property type="match status" value="1"/>
</dbReference>
<dbReference type="AlphaFoldDB" id="A0A2A9P485"/>
<dbReference type="Gene3D" id="1.10.246.120">
    <property type="match status" value="1"/>
</dbReference>
<feature type="compositionally biased region" description="Low complexity" evidence="1">
    <location>
        <begin position="809"/>
        <end position="825"/>
    </location>
</feature>
<evidence type="ECO:0000313" key="4">
    <source>
        <dbReference type="EMBL" id="PFH55984.1"/>
    </source>
</evidence>
<dbReference type="OrthoDB" id="300289at2759"/>
<dbReference type="Pfam" id="PF02845">
    <property type="entry name" value="CUE"/>
    <property type="match status" value="1"/>
</dbReference>
<feature type="domain" description="CUE" evidence="2">
    <location>
        <begin position="831"/>
        <end position="874"/>
    </location>
</feature>
<protein>
    <recommendedName>
        <fullName evidence="6">VPS9 domain-containing protein</fullName>
    </recommendedName>
</protein>
<keyword evidence="5" id="KW-1185">Reference proteome</keyword>
<evidence type="ECO:0000313" key="5">
    <source>
        <dbReference type="Proteomes" id="UP000037136"/>
    </source>
</evidence>
<dbReference type="GO" id="GO:0031267">
    <property type="term" value="F:small GTPase binding"/>
    <property type="evidence" value="ECO:0007669"/>
    <property type="project" value="TreeGrafter"/>
</dbReference>
<dbReference type="GO" id="GO:0005085">
    <property type="term" value="F:guanyl-nucleotide exchange factor activity"/>
    <property type="evidence" value="ECO:0007669"/>
    <property type="project" value="InterPro"/>
</dbReference>
<feature type="region of interest" description="Disordered" evidence="1">
    <location>
        <begin position="108"/>
        <end position="191"/>
    </location>
</feature>
<feature type="compositionally biased region" description="Low complexity" evidence="1">
    <location>
        <begin position="345"/>
        <end position="356"/>
    </location>
</feature>
<dbReference type="InterPro" id="IPR003892">
    <property type="entry name" value="CUE"/>
</dbReference>
<dbReference type="SUPFAM" id="SSF46934">
    <property type="entry name" value="UBA-like"/>
    <property type="match status" value="1"/>
</dbReference>
<dbReference type="GO" id="GO:0043130">
    <property type="term" value="F:ubiquitin binding"/>
    <property type="evidence" value="ECO:0007669"/>
    <property type="project" value="InterPro"/>
</dbReference>
<evidence type="ECO:0000259" key="2">
    <source>
        <dbReference type="PROSITE" id="PS51140"/>
    </source>
</evidence>
<feature type="compositionally biased region" description="Low complexity" evidence="1">
    <location>
        <begin position="240"/>
        <end position="249"/>
    </location>
</feature>
<reference evidence="4 5" key="2">
    <citation type="journal article" date="2017" name="Sci. Rep.">
        <title>Ant-infecting Ophiocordyceps genomes reveal a high diversity of potential behavioral manipulation genes and a possible major role for enterotoxins.</title>
        <authorList>
            <person name="de Bekker C."/>
            <person name="Ohm R.A."/>
            <person name="Evans H.C."/>
            <person name="Brachmann A."/>
            <person name="Hughes D.P."/>
        </authorList>
    </citation>
    <scope>NUCLEOTIDE SEQUENCE [LARGE SCALE GENOMIC DNA]</scope>
    <source>
        <strain evidence="4 5">SC16a</strain>
    </source>
</reference>
<evidence type="ECO:0008006" key="6">
    <source>
        <dbReference type="Google" id="ProtNLM"/>
    </source>
</evidence>
<feature type="compositionally biased region" description="Low complexity" evidence="1">
    <location>
        <begin position="773"/>
        <end position="784"/>
    </location>
</feature>
<dbReference type="SUPFAM" id="SSF109993">
    <property type="entry name" value="VPS9 domain"/>
    <property type="match status" value="1"/>
</dbReference>
<organism evidence="4 5">
    <name type="scientific">Ophiocordyceps unilateralis</name>
    <name type="common">Zombie-ant fungus</name>
    <name type="synonym">Torrubia unilateralis</name>
    <dbReference type="NCBI Taxonomy" id="268505"/>
    <lineage>
        <taxon>Eukaryota</taxon>
        <taxon>Fungi</taxon>
        <taxon>Dikarya</taxon>
        <taxon>Ascomycota</taxon>
        <taxon>Pezizomycotina</taxon>
        <taxon>Sordariomycetes</taxon>
        <taxon>Hypocreomycetidae</taxon>
        <taxon>Hypocreales</taxon>
        <taxon>Ophiocordycipitaceae</taxon>
        <taxon>Ophiocordyceps</taxon>
    </lineage>
</organism>
<dbReference type="GO" id="GO:0016192">
    <property type="term" value="P:vesicle-mediated transport"/>
    <property type="evidence" value="ECO:0007669"/>
    <property type="project" value="InterPro"/>
</dbReference>
<dbReference type="InterPro" id="IPR003123">
    <property type="entry name" value="VPS9"/>
</dbReference>
<feature type="region of interest" description="Disordered" evidence="1">
    <location>
        <begin position="768"/>
        <end position="826"/>
    </location>
</feature>
<feature type="domain" description="VPS9" evidence="3">
    <location>
        <begin position="541"/>
        <end position="680"/>
    </location>
</feature>
<gene>
    <name evidence="4" type="ORF">XA68_17240</name>
</gene>
<dbReference type="SMART" id="SM00167">
    <property type="entry name" value="VPS9"/>
    <property type="match status" value="1"/>
</dbReference>
<dbReference type="Pfam" id="PF18151">
    <property type="entry name" value="DUF5601"/>
    <property type="match status" value="1"/>
</dbReference>
<dbReference type="Pfam" id="PF02204">
    <property type="entry name" value="VPS9"/>
    <property type="match status" value="1"/>
</dbReference>
<feature type="compositionally biased region" description="Polar residues" evidence="1">
    <location>
        <begin position="323"/>
        <end position="338"/>
    </location>
</feature>
<feature type="compositionally biased region" description="Pro residues" evidence="1">
    <location>
        <begin position="403"/>
        <end position="413"/>
    </location>
</feature>
<feature type="region of interest" description="Disordered" evidence="1">
    <location>
        <begin position="508"/>
        <end position="542"/>
    </location>
</feature>
<dbReference type="Proteomes" id="UP000037136">
    <property type="component" value="Unassembled WGS sequence"/>
</dbReference>
<dbReference type="InterPro" id="IPR009060">
    <property type="entry name" value="UBA-like_sf"/>
</dbReference>
<dbReference type="GO" id="GO:0030139">
    <property type="term" value="C:endocytic vesicle"/>
    <property type="evidence" value="ECO:0007669"/>
    <property type="project" value="TreeGrafter"/>
</dbReference>
<comment type="caution">
    <text evidence="4">The sequence shown here is derived from an EMBL/GenBank/DDBJ whole genome shotgun (WGS) entry which is preliminary data.</text>
</comment>
<dbReference type="InterPro" id="IPR041804">
    <property type="entry name" value="Vps9_CUE"/>
</dbReference>
<sequence>MSRGTETQSAIPETLYSAAASLISPPLNVFSSRKRSITTTPTVSAETLFALPPLIGHLHSIARELLDGREQSRNGPLLPLPRPLPRLFVAASPNVPCMSPLEQSTALEHTNAPEGSESNTKHVSQPPLAAAPEPEPSRPEPLTLMAANPAPEHGDEPPAPPAATDGQSYHVVSGSRSASMPETKAPTALPSLTIATTTASLAQEPPAVVTTQQQQQQQQNLAAPAPDGYVDPTPATPVTSQPSSRSPSHARSHRSDDDDDDDDGDDAKSHVSEEDPDGGSRSEIQSIMEQFSEAGGGGPGEDEVMSPRLGMASPRMSGPVQLPTRNSSLEPLKSSISAQLHDFSALRLSPSSPSSVRSKDRLAVDDQGPPVPPKDSAFAGPRHKLERVSTAHVSPTSPSLPVHRPPPPEPEPEPALPFDFHRFLEQLRNKKADPVARYLKSFLSEFGKRQWMVHEQVKIIGDFLAFIGNKMAQCDVWRDVSDAEFDNAREGMEKLVMNRLYTQTFSPAIPSPKPVPGAKPKRRGGDVPMGPGRRGQHQEDMERDDVLTQKINIYGWVKEEHLDIPAIGESGRRFLKLAQQELLKIKAYRAPRDKIICVLNCSKVIFGLLKHNKSDSSADSFMPLLIYVVLQSNPEHLVSNVQYILRFRNQEKLGGEAGYYLSSLMGAVQFIENMDRSSLTISDDEFEKNVEAAVSAIAERHYLTSPVITQQPTFGDRGPSPRRPPSTDVGVVSTLPRSPTSPEDESRDDGAAITGLLRTFQKPLSTIGRIFSDEPGPSSSPLGSKSEHAADGSSSSSSRPPAKHHGLSAEEAAARQASAEAAEAQRLQRAEHANVVETLAGMFPDLDKEVISDVVYQKEGRVGLAVDACLGLST</sequence>
<dbReference type="CDD" id="cd14369">
    <property type="entry name" value="CUE_VPS9_like"/>
    <property type="match status" value="1"/>
</dbReference>
<dbReference type="PANTHER" id="PTHR23101">
    <property type="entry name" value="RAB GDP/GTP EXCHANGE FACTOR"/>
    <property type="match status" value="1"/>
</dbReference>
<dbReference type="Gene3D" id="1.20.1050.80">
    <property type="entry name" value="VPS9 domain"/>
    <property type="match status" value="1"/>
</dbReference>